<evidence type="ECO:0000259" key="1">
    <source>
        <dbReference type="PROSITE" id="PS51186"/>
    </source>
</evidence>
<dbReference type="GO" id="GO:0016747">
    <property type="term" value="F:acyltransferase activity, transferring groups other than amino-acyl groups"/>
    <property type="evidence" value="ECO:0007669"/>
    <property type="project" value="InterPro"/>
</dbReference>
<keyword evidence="3" id="KW-1185">Reference proteome</keyword>
<sequence length="186" mass="21151">MDIRIATPRLVLRAWDEKDAEQLTLGLNDLEVARWMAFVPHPYTRKDAESWITRCREISRDDIRPAAYEFAVELESDRAVIGGVSLNRIDREAGTGGGGIWIARAWQGHGYGREAFSAKIRFAFRDLGLTKLVNGYFEGNDRSWAMQRSLGYRRVAEVGSRCMADGRQTVEHVTALLRSDWRDCDA</sequence>
<dbReference type="InterPro" id="IPR016181">
    <property type="entry name" value="Acyl_CoA_acyltransferase"/>
</dbReference>
<gene>
    <name evidence="2" type="ORF">V3328_09185</name>
</gene>
<protein>
    <submittedName>
        <fullName evidence="2">GNAT family protein</fullName>
        <ecNumber evidence="2">2.-.-.-</ecNumber>
    </submittedName>
</protein>
<dbReference type="InterPro" id="IPR000182">
    <property type="entry name" value="GNAT_dom"/>
</dbReference>
<comment type="caution">
    <text evidence="2">The sequence shown here is derived from an EMBL/GenBank/DDBJ whole genome shotgun (WGS) entry which is preliminary data.</text>
</comment>
<keyword evidence="2" id="KW-0808">Transferase</keyword>
<proteinExistence type="predicted"/>
<reference evidence="2 3" key="1">
    <citation type="submission" date="2024-02" db="EMBL/GenBank/DDBJ databases">
        <title>Genome analysis and characterization of Microbaculum marinisediminis sp. nov., isolated from marine sediment.</title>
        <authorList>
            <person name="Du Z.-J."/>
            <person name="Ye Y.-Q."/>
            <person name="Zhang Z.-R."/>
            <person name="Yuan S.-M."/>
            <person name="Zhang X.-Y."/>
        </authorList>
    </citation>
    <scope>NUCLEOTIDE SEQUENCE [LARGE SCALE GENOMIC DNA]</scope>
    <source>
        <strain evidence="2 3">SDUM1044001</strain>
    </source>
</reference>
<feature type="domain" description="N-acetyltransferase" evidence="1">
    <location>
        <begin position="10"/>
        <end position="183"/>
    </location>
</feature>
<dbReference type="PROSITE" id="PS51186">
    <property type="entry name" value="GNAT"/>
    <property type="match status" value="1"/>
</dbReference>
<dbReference type="EC" id="2.-.-.-" evidence="2"/>
<evidence type="ECO:0000313" key="3">
    <source>
        <dbReference type="Proteomes" id="UP001378188"/>
    </source>
</evidence>
<dbReference type="PANTHER" id="PTHR43792:SF16">
    <property type="entry name" value="N-ACETYLTRANSFERASE DOMAIN-CONTAINING PROTEIN"/>
    <property type="match status" value="1"/>
</dbReference>
<dbReference type="Pfam" id="PF13302">
    <property type="entry name" value="Acetyltransf_3"/>
    <property type="match status" value="1"/>
</dbReference>
<dbReference type="AlphaFoldDB" id="A0AAW9RMW8"/>
<accession>A0AAW9RMW8</accession>
<dbReference type="Proteomes" id="UP001378188">
    <property type="component" value="Unassembled WGS sequence"/>
</dbReference>
<dbReference type="InterPro" id="IPR051531">
    <property type="entry name" value="N-acetyltransferase"/>
</dbReference>
<dbReference type="PANTHER" id="PTHR43792">
    <property type="entry name" value="GNAT FAMILY, PUTATIVE (AFU_ORTHOLOGUE AFUA_3G00765)-RELATED-RELATED"/>
    <property type="match status" value="1"/>
</dbReference>
<organism evidence="2 3">
    <name type="scientific">Microbaculum marinum</name>
    <dbReference type="NCBI Taxonomy" id="1764581"/>
    <lineage>
        <taxon>Bacteria</taxon>
        <taxon>Pseudomonadati</taxon>
        <taxon>Pseudomonadota</taxon>
        <taxon>Alphaproteobacteria</taxon>
        <taxon>Hyphomicrobiales</taxon>
        <taxon>Tepidamorphaceae</taxon>
        <taxon>Microbaculum</taxon>
    </lineage>
</organism>
<dbReference type="RefSeq" id="WP_340329340.1">
    <property type="nucleotide sequence ID" value="NZ_JAZHOF010000003.1"/>
</dbReference>
<evidence type="ECO:0000313" key="2">
    <source>
        <dbReference type="EMBL" id="MEJ8571643.1"/>
    </source>
</evidence>
<dbReference type="Gene3D" id="3.40.630.30">
    <property type="match status" value="1"/>
</dbReference>
<dbReference type="SUPFAM" id="SSF55729">
    <property type="entry name" value="Acyl-CoA N-acyltransferases (Nat)"/>
    <property type="match status" value="1"/>
</dbReference>
<dbReference type="EMBL" id="JAZHOF010000003">
    <property type="protein sequence ID" value="MEJ8571643.1"/>
    <property type="molecule type" value="Genomic_DNA"/>
</dbReference>
<name>A0AAW9RMW8_9HYPH</name>